<reference evidence="2" key="1">
    <citation type="journal article" date="2019" name="bioRxiv">
        <title>The Genome of the Zebra Mussel, Dreissena polymorpha: A Resource for Invasive Species Research.</title>
        <authorList>
            <person name="McCartney M.A."/>
            <person name="Auch B."/>
            <person name="Kono T."/>
            <person name="Mallez S."/>
            <person name="Zhang Y."/>
            <person name="Obille A."/>
            <person name="Becker A."/>
            <person name="Abrahante J.E."/>
            <person name="Garbe J."/>
            <person name="Badalamenti J.P."/>
            <person name="Herman A."/>
            <person name="Mangelson H."/>
            <person name="Liachko I."/>
            <person name="Sullivan S."/>
            <person name="Sone E.D."/>
            <person name="Koren S."/>
            <person name="Silverstein K.A.T."/>
            <person name="Beckman K.B."/>
            <person name="Gohl D.M."/>
        </authorList>
    </citation>
    <scope>NUCLEOTIDE SEQUENCE</scope>
    <source>
        <strain evidence="2">Duluth1</strain>
        <tissue evidence="2">Whole animal</tissue>
    </source>
</reference>
<dbReference type="AlphaFoldDB" id="A0A9D4RLK9"/>
<evidence type="ECO:0000313" key="3">
    <source>
        <dbReference type="Proteomes" id="UP000828390"/>
    </source>
</evidence>
<accession>A0A9D4RLK9</accession>
<evidence type="ECO:0000256" key="1">
    <source>
        <dbReference type="SAM" id="MobiDB-lite"/>
    </source>
</evidence>
<comment type="caution">
    <text evidence="2">The sequence shown here is derived from an EMBL/GenBank/DDBJ whole genome shotgun (WGS) entry which is preliminary data.</text>
</comment>
<evidence type="ECO:0000313" key="2">
    <source>
        <dbReference type="EMBL" id="KAH3870872.1"/>
    </source>
</evidence>
<protein>
    <submittedName>
        <fullName evidence="2">Uncharacterized protein</fullName>
    </submittedName>
</protein>
<organism evidence="2 3">
    <name type="scientific">Dreissena polymorpha</name>
    <name type="common">Zebra mussel</name>
    <name type="synonym">Mytilus polymorpha</name>
    <dbReference type="NCBI Taxonomy" id="45954"/>
    <lineage>
        <taxon>Eukaryota</taxon>
        <taxon>Metazoa</taxon>
        <taxon>Spiralia</taxon>
        <taxon>Lophotrochozoa</taxon>
        <taxon>Mollusca</taxon>
        <taxon>Bivalvia</taxon>
        <taxon>Autobranchia</taxon>
        <taxon>Heteroconchia</taxon>
        <taxon>Euheterodonta</taxon>
        <taxon>Imparidentia</taxon>
        <taxon>Neoheterodontei</taxon>
        <taxon>Myida</taxon>
        <taxon>Dreissenoidea</taxon>
        <taxon>Dreissenidae</taxon>
        <taxon>Dreissena</taxon>
    </lineage>
</organism>
<feature type="region of interest" description="Disordered" evidence="1">
    <location>
        <begin position="1"/>
        <end position="51"/>
    </location>
</feature>
<dbReference type="EMBL" id="JAIWYP010000002">
    <property type="protein sequence ID" value="KAH3870872.1"/>
    <property type="molecule type" value="Genomic_DNA"/>
</dbReference>
<gene>
    <name evidence="2" type="ORF">DPMN_034063</name>
</gene>
<sequence>MSNTFKLDVKAAYKTDVEQDEIKENEDSDEGRKDNNGSDYSSEYAEWSDGK</sequence>
<keyword evidence="3" id="KW-1185">Reference proteome</keyword>
<reference evidence="2" key="2">
    <citation type="submission" date="2020-11" db="EMBL/GenBank/DDBJ databases">
        <authorList>
            <person name="McCartney M.A."/>
            <person name="Auch B."/>
            <person name="Kono T."/>
            <person name="Mallez S."/>
            <person name="Becker A."/>
            <person name="Gohl D.M."/>
            <person name="Silverstein K.A.T."/>
            <person name="Koren S."/>
            <person name="Bechman K.B."/>
            <person name="Herman A."/>
            <person name="Abrahante J.E."/>
            <person name="Garbe J."/>
        </authorList>
    </citation>
    <scope>NUCLEOTIDE SEQUENCE</scope>
    <source>
        <strain evidence="2">Duluth1</strain>
        <tissue evidence="2">Whole animal</tissue>
    </source>
</reference>
<name>A0A9D4RLK9_DREPO</name>
<proteinExistence type="predicted"/>
<feature type="compositionally biased region" description="Basic and acidic residues" evidence="1">
    <location>
        <begin position="7"/>
        <end position="22"/>
    </location>
</feature>
<dbReference type="Proteomes" id="UP000828390">
    <property type="component" value="Unassembled WGS sequence"/>
</dbReference>